<accession>A0A2T7PBL1</accession>
<feature type="compositionally biased region" description="Basic residues" evidence="1">
    <location>
        <begin position="160"/>
        <end position="210"/>
    </location>
</feature>
<feature type="region of interest" description="Disordered" evidence="1">
    <location>
        <begin position="154"/>
        <end position="250"/>
    </location>
</feature>
<evidence type="ECO:0000313" key="2">
    <source>
        <dbReference type="EMBL" id="PVD30805.1"/>
    </source>
</evidence>
<comment type="caution">
    <text evidence="2">The sequence shown here is derived from an EMBL/GenBank/DDBJ whole genome shotgun (WGS) entry which is preliminary data.</text>
</comment>
<reference evidence="2 3" key="1">
    <citation type="submission" date="2018-04" db="EMBL/GenBank/DDBJ databases">
        <title>The genome of golden apple snail Pomacea canaliculata provides insight into stress tolerance and invasive adaptation.</title>
        <authorList>
            <person name="Liu C."/>
            <person name="Liu B."/>
            <person name="Ren Y."/>
            <person name="Zhang Y."/>
            <person name="Wang H."/>
            <person name="Li S."/>
            <person name="Jiang F."/>
            <person name="Yin L."/>
            <person name="Zhang G."/>
            <person name="Qian W."/>
            <person name="Fan W."/>
        </authorList>
    </citation>
    <scope>NUCLEOTIDE SEQUENCE [LARGE SCALE GENOMIC DNA]</scope>
    <source>
        <strain evidence="2">SZHN2017</strain>
        <tissue evidence="2">Muscle</tissue>
    </source>
</reference>
<dbReference type="EMBL" id="PZQS01000005">
    <property type="protein sequence ID" value="PVD30805.1"/>
    <property type="molecule type" value="Genomic_DNA"/>
</dbReference>
<feature type="compositionally biased region" description="Pro residues" evidence="1">
    <location>
        <begin position="236"/>
        <end position="250"/>
    </location>
</feature>
<dbReference type="AlphaFoldDB" id="A0A2T7PBL1"/>
<proteinExistence type="predicted"/>
<dbReference type="Proteomes" id="UP000245119">
    <property type="component" value="Linkage Group LG5"/>
</dbReference>
<evidence type="ECO:0000313" key="3">
    <source>
        <dbReference type="Proteomes" id="UP000245119"/>
    </source>
</evidence>
<feature type="compositionally biased region" description="Basic residues" evidence="1">
    <location>
        <begin position="219"/>
        <end position="234"/>
    </location>
</feature>
<keyword evidence="3" id="KW-1185">Reference proteome</keyword>
<organism evidence="2 3">
    <name type="scientific">Pomacea canaliculata</name>
    <name type="common">Golden apple snail</name>
    <dbReference type="NCBI Taxonomy" id="400727"/>
    <lineage>
        <taxon>Eukaryota</taxon>
        <taxon>Metazoa</taxon>
        <taxon>Spiralia</taxon>
        <taxon>Lophotrochozoa</taxon>
        <taxon>Mollusca</taxon>
        <taxon>Gastropoda</taxon>
        <taxon>Caenogastropoda</taxon>
        <taxon>Architaenioglossa</taxon>
        <taxon>Ampullarioidea</taxon>
        <taxon>Ampullariidae</taxon>
        <taxon>Pomacea</taxon>
    </lineage>
</organism>
<evidence type="ECO:0000256" key="1">
    <source>
        <dbReference type="SAM" id="MobiDB-lite"/>
    </source>
</evidence>
<protein>
    <recommendedName>
        <fullName evidence="4">H15 domain-containing protein</fullName>
    </recommendedName>
</protein>
<gene>
    <name evidence="2" type="ORF">C0Q70_10080</name>
</gene>
<evidence type="ECO:0008006" key="4">
    <source>
        <dbReference type="Google" id="ProtNLM"/>
    </source>
</evidence>
<sequence>MGSELTHRGGGEAWEGPIIVPSVPLPLSPNRESYSNRLCSPAVMSKPPSFSFNRSEVTTEQGANALPPAFRLTGLSHRHSYSCRKRPLTVADVVKAVAVLGEHHGSSFATIRKLLQRELDPSLTTRGLKQTLVRAISDGKVQAVGTRFFLKTPVGAGSRRTSRYSSRRSRRRRWQRRRRRRRRTRRRRRRRRRSRRRRQRRRRRTQRKKCSYWCERCRTPRKKKRRRKRRRKPSRANPPPEAPSPEPPSE</sequence>
<name>A0A2T7PBL1_POMCA</name>